<evidence type="ECO:0000313" key="9">
    <source>
        <dbReference type="EMBL" id="QKX57424.1"/>
    </source>
</evidence>
<evidence type="ECO:0008006" key="11">
    <source>
        <dbReference type="Google" id="ProtNLM"/>
    </source>
</evidence>
<dbReference type="Gene3D" id="3.30.559.10">
    <property type="entry name" value="Chloramphenicol acetyltransferase-like domain"/>
    <property type="match status" value="1"/>
</dbReference>
<dbReference type="Gene3D" id="3.60.20.30">
    <property type="entry name" value="(Glycosyl)asparaginase"/>
    <property type="match status" value="1"/>
</dbReference>
<feature type="active site" description="Nucleophile" evidence="5">
    <location>
        <position position="786"/>
    </location>
</feature>
<feature type="domain" description="Aminoacyl-transfer RNA synthetases class-II family profile" evidence="7">
    <location>
        <begin position="1317"/>
        <end position="1547"/>
    </location>
</feature>
<dbReference type="GO" id="GO:0005737">
    <property type="term" value="C:cytoplasm"/>
    <property type="evidence" value="ECO:0007669"/>
    <property type="project" value="TreeGrafter"/>
</dbReference>
<dbReference type="GeneID" id="55992037"/>
<evidence type="ECO:0000256" key="5">
    <source>
        <dbReference type="PIRSR" id="PIRSR600246-1"/>
    </source>
</evidence>
<name>A0A7H8QTV5_TALRU</name>
<dbReference type="Pfam" id="PF01112">
    <property type="entry name" value="Asparaginase_2"/>
    <property type="match status" value="1"/>
</dbReference>
<dbReference type="InterPro" id="IPR023213">
    <property type="entry name" value="CAT-like_dom_sf"/>
</dbReference>
<dbReference type="Gene3D" id="3.30.559.70">
    <property type="entry name" value="Choline/Carnitine o-acyltransferase, domain 2"/>
    <property type="match status" value="1"/>
</dbReference>
<dbReference type="InterPro" id="IPR006195">
    <property type="entry name" value="aa-tRNA-synth_II"/>
</dbReference>
<gene>
    <name evidence="9" type="ORF">TRUGW13939_04536</name>
</gene>
<evidence type="ECO:0000256" key="6">
    <source>
        <dbReference type="PROSITE-ProRule" id="PRU00464"/>
    </source>
</evidence>
<dbReference type="EMBL" id="CP055899">
    <property type="protein sequence ID" value="QKX57424.1"/>
    <property type="molecule type" value="Genomic_DNA"/>
</dbReference>
<dbReference type="GO" id="GO:0006418">
    <property type="term" value="P:tRNA aminoacylation for protein translation"/>
    <property type="evidence" value="ECO:0007669"/>
    <property type="project" value="InterPro"/>
</dbReference>
<dbReference type="GO" id="GO:0005524">
    <property type="term" value="F:ATP binding"/>
    <property type="evidence" value="ECO:0007669"/>
    <property type="project" value="InterPro"/>
</dbReference>
<dbReference type="PROSITE" id="PS51084">
    <property type="entry name" value="HIT_2"/>
    <property type="match status" value="1"/>
</dbReference>
<dbReference type="PANTHER" id="PTHR10188:SF42">
    <property type="entry name" value="SI:CH211-256M1.8"/>
    <property type="match status" value="1"/>
</dbReference>
<dbReference type="SUPFAM" id="SSF54197">
    <property type="entry name" value="HIT-like"/>
    <property type="match status" value="1"/>
</dbReference>
<dbReference type="InterPro" id="IPR004364">
    <property type="entry name" value="Aa-tRNA-synt_II"/>
</dbReference>
<dbReference type="InterPro" id="IPR045864">
    <property type="entry name" value="aa-tRNA-synth_II/BPL/LPL"/>
</dbReference>
<dbReference type="InterPro" id="IPR029055">
    <property type="entry name" value="Ntn_hydrolases_N"/>
</dbReference>
<dbReference type="GO" id="GO:0004812">
    <property type="term" value="F:aminoacyl-tRNA ligase activity"/>
    <property type="evidence" value="ECO:0007669"/>
    <property type="project" value="InterPro"/>
</dbReference>
<dbReference type="InterPro" id="IPR042231">
    <property type="entry name" value="Cho/carn_acyl_trans_2"/>
</dbReference>
<evidence type="ECO:0000313" key="10">
    <source>
        <dbReference type="Proteomes" id="UP000509510"/>
    </source>
</evidence>
<proteinExistence type="predicted"/>
<dbReference type="SUPFAM" id="SSF56235">
    <property type="entry name" value="N-terminal nucleophile aminohydrolases (Ntn hydrolases)"/>
    <property type="match status" value="1"/>
</dbReference>
<evidence type="ECO:0000256" key="2">
    <source>
        <dbReference type="ARBA" id="ARBA00022679"/>
    </source>
</evidence>
<dbReference type="GO" id="GO:0016740">
    <property type="term" value="F:transferase activity"/>
    <property type="evidence" value="ECO:0007669"/>
    <property type="project" value="UniProtKB-KW"/>
</dbReference>
<dbReference type="PROSITE" id="PS50862">
    <property type="entry name" value="AA_TRNA_LIGASE_II"/>
    <property type="match status" value="1"/>
</dbReference>
<dbReference type="Gene3D" id="3.30.930.10">
    <property type="entry name" value="Bira Bifunctional Protein, Domain 2"/>
    <property type="match status" value="1"/>
</dbReference>
<evidence type="ECO:0000259" key="8">
    <source>
        <dbReference type="PROSITE" id="PS51084"/>
    </source>
</evidence>
<keyword evidence="2" id="KW-0808">Transferase</keyword>
<dbReference type="InterPro" id="IPR011146">
    <property type="entry name" value="HIT-like"/>
</dbReference>
<dbReference type="SUPFAM" id="SSF55681">
    <property type="entry name" value="Class II aaRS and biotin synthetases"/>
    <property type="match status" value="1"/>
</dbReference>
<dbReference type="Pfam" id="PF00152">
    <property type="entry name" value="tRNA-synt_2"/>
    <property type="match status" value="1"/>
</dbReference>
<dbReference type="Gene3D" id="3.30.428.10">
    <property type="entry name" value="HIT-like"/>
    <property type="match status" value="1"/>
</dbReference>
<dbReference type="InterPro" id="IPR000246">
    <property type="entry name" value="Peptidase_T2"/>
</dbReference>
<evidence type="ECO:0000256" key="3">
    <source>
        <dbReference type="ARBA" id="ARBA00022741"/>
    </source>
</evidence>
<dbReference type="PANTHER" id="PTHR10188">
    <property type="entry name" value="L-ASPARAGINASE"/>
    <property type="match status" value="1"/>
</dbReference>
<evidence type="ECO:0000259" key="7">
    <source>
        <dbReference type="PROSITE" id="PS50862"/>
    </source>
</evidence>
<dbReference type="RefSeq" id="XP_035343602.1">
    <property type="nucleotide sequence ID" value="XM_035487709.1"/>
</dbReference>
<dbReference type="OrthoDB" id="4224607at2759"/>
<keyword evidence="1" id="KW-0436">Ligase</keyword>
<keyword evidence="4" id="KW-0067">ATP-binding</keyword>
<dbReference type="KEGG" id="trg:TRUGW13939_04536"/>
<feature type="domain" description="HIT" evidence="8">
    <location>
        <begin position="1062"/>
        <end position="1166"/>
    </location>
</feature>
<dbReference type="InterPro" id="IPR036265">
    <property type="entry name" value="HIT-like_sf"/>
</dbReference>
<keyword evidence="10" id="KW-1185">Reference proteome</keyword>
<sequence>MPSTVPAVASEPIAANRKGSVASAAKTIFETAAEFDAKLPGYPVRSFDDVVAGILDDAGNHTGKDEYQRFKQAVEKLSPTLRASFEATMNVLRQDGPNWATSRFVAFFLSLRTPLGENSITGYQRVKANDQATTAAIVLHGLARLYIDPSTAEIVGSNRAGKRFELTQLTDLLSTCRIPGEKTDTLRHSQNSTHVTLWSRGHAYAIDIIDSARQPVSVGTLAATVQKILDISSKKEQRQTSVATLSSYLPRDQWAAARQELLATNESSFDIIESAISTIALHESDPPTTDERLRLGRAGERNLHADQTLGFTVFSDGGVSGRVDHTIADGGVYGFFGQILTEHWAEVASTANSTAEPETIKEVEFSELKNSVSPPPSLPKARAIFDIPQNADVVDLLSATKMLNITLQLAFQAAFAYLYKETDTMMSEPTSVRAFRNGRCDPNYILTKESVALSKALCSGAPVEQIMGLFAQANMKYQKLTRQTRDGATTGPSIAVLRNVVEQLPEGDEKDTVLNVLRLYQKPAVFFTGSAATPGAIAAEAFIFAPDQLSFSYCGAGNRLTFCVAGSGKYMPGIEHLKPVFEKFLVGLGMVATSMACVEAMYPSRGLEILTKYGVGKDKAMEKGAIAIHAGAGEEYGGSSHEKKLVEFIMSVVTFVGQQEVEAGASSVDVAQNCVVALENCVFFNAGKGAVFTLDGRHELEASIVDGKTGESGAVAVLKYTKNPIIAARAVKDLSAHPFLTGAGADEFAASTGCEQVPNKYFHSHSREAQLAAVSHDTIAKLHPQTVGAVVLDAAGNLGVASSTGGVVGKEAGRIGDTAVVGAGVFADHEVAVACSGQGDAFLSRSIASRLALQRGFTDMQTILDDLTQQTQATGAAIMLEKDGKIRIGQSSKAFFVAGAEKGAQAWSRVRIPTEDETTTFFDDENVSARLSTSPVTKGDTVVTTKLGDLSSLSHDDLIDTILAAKRAATVLKKGTDVQRVSLVATGDNQLRLIPLHGLSSEWKPVTNAEEEFSEKFPGYIHSKNGPKQSAEALEAVRAKVSTKNPPAIDYSFHGEADDSNLFAKIVRGELEQWRLWESSTHVAFLTPFANTPGFTVVVPRSHLSSDILELSDPDLYDLTDAIFEVSELLKTSLGVKRVGIIFEGFEIDYAHAKLIPITEDGASSLDTNSVAEYYETYPGFVTSKAGPQVSSQALASLDQKLEEVSATTKTIIPSKTWENPKTHGTQALKSPWYQSYYKIQDTLFHETVNFFRGIGYEYAITPVTTDCISSPMGLGSDSSPVTVNLMGQDTYLADSMQFTLEYLLRFNKHCPGSYYIAPSFRGEDPDSTHLNQFFHVECELRGTFDDGIKTAEEYVVNLTRAYNSLHRSMIQKMAGTTAHIDQLLSNYDSTKGFPRVELDAAISEMPSGDCWEWVEPSDHSLGRKLTRKGERVLISRYGGFVWLTEMDHLSVPFYQAYSDPSSKDKALAADLLLGLGETLGLGERHATSEEAGGALDHHHVPRDSYRWYLDIRDVMPLKTTGWGMGSERYLCWLLGQDDVRDMALIPRLKGKQYLP</sequence>
<dbReference type="Pfam" id="PF00755">
    <property type="entry name" value="Carn_acyltransf"/>
    <property type="match status" value="2"/>
</dbReference>
<evidence type="ECO:0000256" key="1">
    <source>
        <dbReference type="ARBA" id="ARBA00022598"/>
    </source>
</evidence>
<organism evidence="9 10">
    <name type="scientific">Talaromyces rugulosus</name>
    <name type="common">Penicillium rugulosum</name>
    <dbReference type="NCBI Taxonomy" id="121627"/>
    <lineage>
        <taxon>Eukaryota</taxon>
        <taxon>Fungi</taxon>
        <taxon>Dikarya</taxon>
        <taxon>Ascomycota</taxon>
        <taxon>Pezizomycotina</taxon>
        <taxon>Eurotiomycetes</taxon>
        <taxon>Eurotiomycetidae</taxon>
        <taxon>Eurotiales</taxon>
        <taxon>Trichocomaceae</taxon>
        <taxon>Talaromyces</taxon>
        <taxon>Talaromyces sect. Islandici</taxon>
    </lineage>
</organism>
<dbReference type="GO" id="GO:0016787">
    <property type="term" value="F:hydrolase activity"/>
    <property type="evidence" value="ECO:0007669"/>
    <property type="project" value="InterPro"/>
</dbReference>
<comment type="caution">
    <text evidence="6">Lacks conserved residue(s) required for the propagation of feature annotation.</text>
</comment>
<dbReference type="SUPFAM" id="SSF52777">
    <property type="entry name" value="CoA-dependent acyltransferases"/>
    <property type="match status" value="2"/>
</dbReference>
<keyword evidence="3" id="KW-0547">Nucleotide-binding</keyword>
<evidence type="ECO:0000256" key="4">
    <source>
        <dbReference type="ARBA" id="ARBA00022840"/>
    </source>
</evidence>
<accession>A0A7H8QTV5</accession>
<reference evidence="10" key="1">
    <citation type="submission" date="2020-06" db="EMBL/GenBank/DDBJ databases">
        <title>A chromosome-scale genome assembly of Talaromyces rugulosus W13939.</title>
        <authorList>
            <person name="Wang B."/>
            <person name="Guo L."/>
            <person name="Ye K."/>
            <person name="Wang L."/>
        </authorList>
    </citation>
    <scope>NUCLEOTIDE SEQUENCE [LARGE SCALE GENOMIC DNA]</scope>
    <source>
        <strain evidence="10">W13939</strain>
    </source>
</reference>
<dbReference type="Proteomes" id="UP000509510">
    <property type="component" value="Chromosome II"/>
</dbReference>
<dbReference type="InterPro" id="IPR039551">
    <property type="entry name" value="Cho/carn_acyl_trans"/>
</dbReference>
<protein>
    <recommendedName>
        <fullName evidence="11">Aminoacyl-transfer RNA synthetases class-II family profile domain-containing protein</fullName>
    </recommendedName>
</protein>
<dbReference type="GO" id="GO:0033345">
    <property type="term" value="P:L-asparagine catabolic process via L-aspartate"/>
    <property type="evidence" value="ECO:0007669"/>
    <property type="project" value="TreeGrafter"/>
</dbReference>